<dbReference type="SUPFAM" id="SSF56059">
    <property type="entry name" value="Glutathione synthetase ATP-binding domain-like"/>
    <property type="match status" value="1"/>
</dbReference>
<dbReference type="Proteomes" id="UP000766629">
    <property type="component" value="Unassembled WGS sequence"/>
</dbReference>
<evidence type="ECO:0000313" key="4">
    <source>
        <dbReference type="Proteomes" id="UP000766629"/>
    </source>
</evidence>
<dbReference type="InterPro" id="IPR032875">
    <property type="entry name" value="Succ_CoA_lig_flav_dom"/>
</dbReference>
<comment type="caution">
    <text evidence="3">The sequence shown here is derived from an EMBL/GenBank/DDBJ whole genome shotgun (WGS) entry which is preliminary data.</text>
</comment>
<dbReference type="Gene3D" id="3.40.50.720">
    <property type="entry name" value="NAD(P)-binding Rossmann-like Domain"/>
    <property type="match status" value="1"/>
</dbReference>
<dbReference type="InterPro" id="IPR036291">
    <property type="entry name" value="NAD(P)-bd_dom_sf"/>
</dbReference>
<dbReference type="EMBL" id="JAHVJA010000002">
    <property type="protein sequence ID" value="MBY6139314.1"/>
    <property type="molecule type" value="Genomic_DNA"/>
</dbReference>
<accession>A0ABS7NF46</accession>
<dbReference type="Gene3D" id="3.40.50.261">
    <property type="entry name" value="Succinyl-CoA synthetase domains"/>
    <property type="match status" value="2"/>
</dbReference>
<feature type="domain" description="CoA-binding" evidence="2">
    <location>
        <begin position="11"/>
        <end position="106"/>
    </location>
</feature>
<dbReference type="SUPFAM" id="SSF52210">
    <property type="entry name" value="Succinyl-CoA synthetase domains"/>
    <property type="match status" value="2"/>
</dbReference>
<proteinExistence type="predicted"/>
<dbReference type="SUPFAM" id="SSF51735">
    <property type="entry name" value="NAD(P)-binding Rossmann-fold domains"/>
    <property type="match status" value="1"/>
</dbReference>
<dbReference type="Pfam" id="PF13380">
    <property type="entry name" value="CoA_binding_2"/>
    <property type="match status" value="1"/>
</dbReference>
<dbReference type="InterPro" id="IPR016102">
    <property type="entry name" value="Succinyl-CoA_synth-like"/>
</dbReference>
<reference evidence="3 4" key="1">
    <citation type="submission" date="2021-06" db="EMBL/GenBank/DDBJ databases">
        <title>50 bacteria genomes isolated from Dapeng, Shenzhen, China.</title>
        <authorList>
            <person name="Zheng W."/>
            <person name="Yu S."/>
            <person name="Huang Y."/>
        </authorList>
    </citation>
    <scope>NUCLEOTIDE SEQUENCE [LARGE SCALE GENOMIC DNA]</scope>
    <source>
        <strain evidence="3 4">DP1N14-2</strain>
    </source>
</reference>
<dbReference type="GO" id="GO:0016874">
    <property type="term" value="F:ligase activity"/>
    <property type="evidence" value="ECO:0007669"/>
    <property type="project" value="UniProtKB-KW"/>
</dbReference>
<dbReference type="InterPro" id="IPR043938">
    <property type="entry name" value="Ligase_CoA_dom"/>
</dbReference>
<dbReference type="InterPro" id="IPR013815">
    <property type="entry name" value="ATP_grasp_subdomain_1"/>
</dbReference>
<name>A0ABS7NF46_9RHOB</name>
<dbReference type="InterPro" id="IPR003781">
    <property type="entry name" value="CoA-bd"/>
</dbReference>
<dbReference type="Pfam" id="PF13549">
    <property type="entry name" value="ATP-grasp_5"/>
    <property type="match status" value="1"/>
</dbReference>
<keyword evidence="1" id="KW-0816">Tricarboxylic acid cycle</keyword>
<keyword evidence="3" id="KW-0436">Ligase</keyword>
<dbReference type="Pfam" id="PF13607">
    <property type="entry name" value="Succ_CoA_lig"/>
    <property type="match status" value="1"/>
</dbReference>
<evidence type="ECO:0000313" key="3">
    <source>
        <dbReference type="EMBL" id="MBY6139314.1"/>
    </source>
</evidence>
<organism evidence="3 4">
    <name type="scientific">Leisingera daeponensis</name>
    <dbReference type="NCBI Taxonomy" id="405746"/>
    <lineage>
        <taxon>Bacteria</taxon>
        <taxon>Pseudomonadati</taxon>
        <taxon>Pseudomonadota</taxon>
        <taxon>Alphaproteobacteria</taxon>
        <taxon>Rhodobacterales</taxon>
        <taxon>Roseobacteraceae</taxon>
        <taxon>Leisingera</taxon>
    </lineage>
</organism>
<protein>
    <submittedName>
        <fullName evidence="3">Acetate--CoA ligase family protein</fullName>
    </submittedName>
</protein>
<evidence type="ECO:0000256" key="1">
    <source>
        <dbReference type="ARBA" id="ARBA00022532"/>
    </source>
</evidence>
<dbReference type="PANTHER" id="PTHR42793:SF4">
    <property type="entry name" value="BLL6376 PROTEIN"/>
    <property type="match status" value="1"/>
</dbReference>
<evidence type="ECO:0000259" key="2">
    <source>
        <dbReference type="SMART" id="SM00881"/>
    </source>
</evidence>
<gene>
    <name evidence="3" type="ORF">KUV26_07670</name>
</gene>
<sequence length="694" mass="71325">MLQVLADHDPVLNPRSVAILGASDDPDKVGGRAIRYMLEFGFDGTIFPVNPKRSQIQGLSAYASVADLPAAPDLGVVCLPAKLAARAVAELAEIGTAAAIVMTSGYAETGEAGASAQKELTRIAEATGMRIIGPNAQGIANFATGAVANFSTMFTSVAPQDGPVAVISQSGAASVMPFALLRETGIGVRYLMATGNDADLSAPELLTRVLEDDEIRVVLLYLEAIRDRETLIRAGGMARERGVTLRVLKPGTSAKGAAAAASHTGALATEDRSVSAFFDRHGYQRATSLRDWLRPVPLLLGARDVGRGRIAALSHSGAVGVMIADHAAAAGLELPDFAEETRRALHDILPSFGTVGNPVDLTAGLLGDNAMFGRALTAIAADPNIDVLQVSIPVAGDGYDVPALAEASAAAAAASGKPVVMAGPQAEVRAVFRARGIPTYDEDLDVVRAIAAAAARPEPLPIVAGTAPTLPPRSGPLDEAKSLSVLAAAGIRCVEHRVCVTPEQVLAAFDEIGGPVVLKGCAAEVAHKSDHGLVHLGLTDSDAVQAAVTALGDGLTSLGLPFKALVARMERGSRELMVGARRDPVLGPMVVVGDGGVFVEVLKDVATLAAPVDAAAARRALQELRIWPILQGARGAPPMDVVAVCQAVVGLSGLMEANPWIESVDVNPLLVKPEGQGAVALDALVVPAQPEGLA</sequence>
<dbReference type="Gene3D" id="3.30.1490.20">
    <property type="entry name" value="ATP-grasp fold, A domain"/>
    <property type="match status" value="1"/>
</dbReference>
<dbReference type="PANTHER" id="PTHR42793">
    <property type="entry name" value="COA BINDING DOMAIN CONTAINING PROTEIN"/>
    <property type="match status" value="1"/>
</dbReference>
<dbReference type="Pfam" id="PF19045">
    <property type="entry name" value="Ligase_CoA_2"/>
    <property type="match status" value="1"/>
</dbReference>
<dbReference type="SMART" id="SM00881">
    <property type="entry name" value="CoA_binding"/>
    <property type="match status" value="1"/>
</dbReference>
<dbReference type="RefSeq" id="WP_222507911.1">
    <property type="nucleotide sequence ID" value="NZ_JAHVJA010000002.1"/>
</dbReference>
<dbReference type="Gene3D" id="3.30.470.20">
    <property type="entry name" value="ATP-grasp fold, B domain"/>
    <property type="match status" value="1"/>
</dbReference>
<keyword evidence="4" id="KW-1185">Reference proteome</keyword>